<comment type="caution">
    <text evidence="2">The sequence shown here is derived from an EMBL/GenBank/DDBJ whole genome shotgun (WGS) entry which is preliminary data.</text>
</comment>
<dbReference type="Proteomes" id="UP000266841">
    <property type="component" value="Unassembled WGS sequence"/>
</dbReference>
<sequence>MRGVRSCARNTSAPGTSAPPTTSGLQCSLSINPSTPESRQSMGTQPMGTRSKTRISSTCLGFDCFETAEEFIAQNQQPESELAYLVMGFLIVLW</sequence>
<evidence type="ECO:0000256" key="1">
    <source>
        <dbReference type="SAM" id="MobiDB-lite"/>
    </source>
</evidence>
<feature type="region of interest" description="Disordered" evidence="1">
    <location>
        <begin position="1"/>
        <end position="53"/>
    </location>
</feature>
<feature type="compositionally biased region" description="Polar residues" evidence="1">
    <location>
        <begin position="25"/>
        <end position="53"/>
    </location>
</feature>
<proteinExistence type="predicted"/>
<gene>
    <name evidence="2" type="ORF">THAOC_37502</name>
</gene>
<dbReference type="EMBL" id="AGNL01050319">
    <property type="protein sequence ID" value="EJK44000.1"/>
    <property type="molecule type" value="Genomic_DNA"/>
</dbReference>
<protein>
    <submittedName>
        <fullName evidence="2">Uncharacterized protein</fullName>
    </submittedName>
</protein>
<dbReference type="AlphaFoldDB" id="K0QYQ6"/>
<evidence type="ECO:0000313" key="2">
    <source>
        <dbReference type="EMBL" id="EJK44000.1"/>
    </source>
</evidence>
<organism evidence="2 3">
    <name type="scientific">Thalassiosira oceanica</name>
    <name type="common">Marine diatom</name>
    <dbReference type="NCBI Taxonomy" id="159749"/>
    <lineage>
        <taxon>Eukaryota</taxon>
        <taxon>Sar</taxon>
        <taxon>Stramenopiles</taxon>
        <taxon>Ochrophyta</taxon>
        <taxon>Bacillariophyta</taxon>
        <taxon>Coscinodiscophyceae</taxon>
        <taxon>Thalassiosirophycidae</taxon>
        <taxon>Thalassiosirales</taxon>
        <taxon>Thalassiosiraceae</taxon>
        <taxon>Thalassiosira</taxon>
    </lineage>
</organism>
<keyword evidence="3" id="KW-1185">Reference proteome</keyword>
<reference evidence="2 3" key="1">
    <citation type="journal article" date="2012" name="Genome Biol.">
        <title>Genome and low-iron response of an oceanic diatom adapted to chronic iron limitation.</title>
        <authorList>
            <person name="Lommer M."/>
            <person name="Specht M."/>
            <person name="Roy A.S."/>
            <person name="Kraemer L."/>
            <person name="Andreson R."/>
            <person name="Gutowska M.A."/>
            <person name="Wolf J."/>
            <person name="Bergner S.V."/>
            <person name="Schilhabel M.B."/>
            <person name="Klostermeier U.C."/>
            <person name="Beiko R.G."/>
            <person name="Rosenstiel P."/>
            <person name="Hippler M."/>
            <person name="Laroche J."/>
        </authorList>
    </citation>
    <scope>NUCLEOTIDE SEQUENCE [LARGE SCALE GENOMIC DNA]</scope>
    <source>
        <strain evidence="2 3">CCMP1005</strain>
    </source>
</reference>
<feature type="compositionally biased region" description="Low complexity" evidence="1">
    <location>
        <begin position="11"/>
        <end position="24"/>
    </location>
</feature>
<evidence type="ECO:0000313" key="3">
    <source>
        <dbReference type="Proteomes" id="UP000266841"/>
    </source>
</evidence>
<accession>K0QYQ6</accession>
<name>K0QYQ6_THAOC</name>